<feature type="domain" description="Putative oxidoreductase/dehydrogenase Rossmann-like" evidence="1">
    <location>
        <begin position="5"/>
        <end position="127"/>
    </location>
</feature>
<dbReference type="PANTHER" id="PTHR40459">
    <property type="entry name" value="CONSERVED HYPOTHETICAL ALANINE AND LEUCINE RICH PROTEIN"/>
    <property type="match status" value="1"/>
</dbReference>
<keyword evidence="4" id="KW-1185">Reference proteome</keyword>
<organism evidence="3 4">
    <name type="scientific">Clostridium aestuarii</name>
    <dbReference type="NCBI Taxonomy" id="338193"/>
    <lineage>
        <taxon>Bacteria</taxon>
        <taxon>Bacillati</taxon>
        <taxon>Bacillota</taxon>
        <taxon>Clostridia</taxon>
        <taxon>Eubacteriales</taxon>
        <taxon>Clostridiaceae</taxon>
        <taxon>Clostridium</taxon>
    </lineage>
</organism>
<accession>A0ABT4D132</accession>
<dbReference type="SUPFAM" id="SSF48179">
    <property type="entry name" value="6-phosphogluconate dehydrogenase C-terminal domain-like"/>
    <property type="match status" value="1"/>
</dbReference>
<feature type="domain" description="DUF2520" evidence="2">
    <location>
        <begin position="145"/>
        <end position="269"/>
    </location>
</feature>
<evidence type="ECO:0000313" key="4">
    <source>
        <dbReference type="Proteomes" id="UP001078443"/>
    </source>
</evidence>
<evidence type="ECO:0000259" key="1">
    <source>
        <dbReference type="Pfam" id="PF10727"/>
    </source>
</evidence>
<dbReference type="RefSeq" id="WP_268041344.1">
    <property type="nucleotide sequence ID" value="NZ_JAPQER010000004.1"/>
</dbReference>
<dbReference type="InterPro" id="IPR019665">
    <property type="entry name" value="OxRdtase/DH_put_Rossmann_dom"/>
</dbReference>
<dbReference type="Gene3D" id="3.40.50.720">
    <property type="entry name" value="NAD(P)-binding Rossmann-like Domain"/>
    <property type="match status" value="1"/>
</dbReference>
<dbReference type="InterPro" id="IPR036291">
    <property type="entry name" value="NAD(P)-bd_dom_sf"/>
</dbReference>
<dbReference type="Proteomes" id="UP001078443">
    <property type="component" value="Unassembled WGS sequence"/>
</dbReference>
<dbReference type="InterPro" id="IPR037108">
    <property type="entry name" value="TM1727-like_C_sf"/>
</dbReference>
<dbReference type="Pfam" id="PF10728">
    <property type="entry name" value="DUF2520"/>
    <property type="match status" value="1"/>
</dbReference>
<proteinExistence type="predicted"/>
<protein>
    <submittedName>
        <fullName evidence="3">DUF2520 domain-containing protein</fullName>
    </submittedName>
</protein>
<dbReference type="PANTHER" id="PTHR40459:SF1">
    <property type="entry name" value="CONSERVED HYPOTHETICAL ALANINE AND LEUCINE RICH PROTEIN"/>
    <property type="match status" value="1"/>
</dbReference>
<comment type="caution">
    <text evidence="3">The sequence shown here is derived from an EMBL/GenBank/DDBJ whole genome shotgun (WGS) entry which is preliminary data.</text>
</comment>
<reference evidence="3" key="1">
    <citation type="submission" date="2022-12" db="EMBL/GenBank/DDBJ databases">
        <authorList>
            <person name="Wang J."/>
        </authorList>
    </citation>
    <scope>NUCLEOTIDE SEQUENCE</scope>
    <source>
        <strain evidence="3">HY-45-18</strain>
    </source>
</reference>
<dbReference type="Pfam" id="PF10727">
    <property type="entry name" value="Rossmann-like"/>
    <property type="match status" value="1"/>
</dbReference>
<dbReference type="EMBL" id="JAPQER010000004">
    <property type="protein sequence ID" value="MCY6484952.1"/>
    <property type="molecule type" value="Genomic_DNA"/>
</dbReference>
<dbReference type="InterPro" id="IPR008927">
    <property type="entry name" value="6-PGluconate_DH-like_C_sf"/>
</dbReference>
<evidence type="ECO:0000259" key="2">
    <source>
        <dbReference type="Pfam" id="PF10728"/>
    </source>
</evidence>
<dbReference type="Gene3D" id="1.10.1040.20">
    <property type="entry name" value="ProC-like, C-terminal domain"/>
    <property type="match status" value="1"/>
</dbReference>
<dbReference type="InterPro" id="IPR018931">
    <property type="entry name" value="DUF2520"/>
</dbReference>
<sequence>MTSYSSKQRSDALKIGFIGAGKVGFSLGKYFSLNNVKLTGYYSRTYRSALKAAEFTETKAYNNLESLIKDSDTIFITTPDDAILSICEKIISFDLREKIICHTSGSLSSNIFSNLNLLGVFGYSIHPMFPFPNKYTTYKNLKDAYFSIEGSREKLDDIKKLIQSLGNKFIVRDENKDSLYHLANVTVSNLVLSLLNLGCTYLQQCGVREEDALEALFPLIESNISNLKSKGFVNALTGPIERGDSGTVKQHIEAIPKEDLQMYKILSKNLLEISKKKNSDRDYKRLQDYLGGI</sequence>
<name>A0ABT4D132_9CLOT</name>
<dbReference type="SUPFAM" id="SSF51735">
    <property type="entry name" value="NAD(P)-binding Rossmann-fold domains"/>
    <property type="match status" value="1"/>
</dbReference>
<evidence type="ECO:0000313" key="3">
    <source>
        <dbReference type="EMBL" id="MCY6484952.1"/>
    </source>
</evidence>
<gene>
    <name evidence="3" type="ORF">OW763_11420</name>
</gene>